<evidence type="ECO:0000313" key="2">
    <source>
        <dbReference type="EMBL" id="MBA9003023.1"/>
    </source>
</evidence>
<evidence type="ECO:0000256" key="1">
    <source>
        <dbReference type="SAM" id="MobiDB-lite"/>
    </source>
</evidence>
<keyword evidence="3" id="KW-1185">Reference proteome</keyword>
<feature type="compositionally biased region" description="Basic and acidic residues" evidence="1">
    <location>
        <begin position="27"/>
        <end position="41"/>
    </location>
</feature>
<sequence length="67" mass="7814">MRKPRRSVQQRKPRYATLMAMISERLADAADRERVRPDSRPGRRSTTPPLLKVHARVEHHLGARMKS</sequence>
<protein>
    <submittedName>
        <fullName evidence="2">Uncharacterized protein</fullName>
    </submittedName>
</protein>
<evidence type="ECO:0000313" key="3">
    <source>
        <dbReference type="Proteomes" id="UP000539313"/>
    </source>
</evidence>
<dbReference type="EMBL" id="JACJII010000001">
    <property type="protein sequence ID" value="MBA9003023.1"/>
    <property type="molecule type" value="Genomic_DNA"/>
</dbReference>
<gene>
    <name evidence="2" type="ORF">HNR21_001905</name>
</gene>
<feature type="region of interest" description="Disordered" evidence="1">
    <location>
        <begin position="27"/>
        <end position="67"/>
    </location>
</feature>
<proteinExistence type="predicted"/>
<name>A0A7W3MW83_9ACTN</name>
<comment type="caution">
    <text evidence="2">The sequence shown here is derived from an EMBL/GenBank/DDBJ whole genome shotgun (WGS) entry which is preliminary data.</text>
</comment>
<reference evidence="2 3" key="1">
    <citation type="submission" date="2020-08" db="EMBL/GenBank/DDBJ databases">
        <title>Sequencing the genomes of 1000 actinobacteria strains.</title>
        <authorList>
            <person name="Klenk H.-P."/>
        </authorList>
    </citation>
    <scope>NUCLEOTIDE SEQUENCE [LARGE SCALE GENOMIC DNA]</scope>
    <source>
        <strain evidence="2 3">DSM 45823</strain>
    </source>
</reference>
<organism evidence="2 3">
    <name type="scientific">Thermomonospora cellulosilytica</name>
    <dbReference type="NCBI Taxonomy" id="1411118"/>
    <lineage>
        <taxon>Bacteria</taxon>
        <taxon>Bacillati</taxon>
        <taxon>Actinomycetota</taxon>
        <taxon>Actinomycetes</taxon>
        <taxon>Streptosporangiales</taxon>
        <taxon>Thermomonosporaceae</taxon>
        <taxon>Thermomonospora</taxon>
    </lineage>
</organism>
<dbReference type="AlphaFoldDB" id="A0A7W3MW83"/>
<accession>A0A7W3MW83</accession>
<dbReference type="Proteomes" id="UP000539313">
    <property type="component" value="Unassembled WGS sequence"/>
</dbReference>